<dbReference type="InterPro" id="IPR004045">
    <property type="entry name" value="Glutathione_S-Trfase_N"/>
</dbReference>
<proteinExistence type="predicted"/>
<dbReference type="Gene3D" id="1.20.1050.10">
    <property type="match status" value="1"/>
</dbReference>
<dbReference type="SUPFAM" id="SSF52833">
    <property type="entry name" value="Thioredoxin-like"/>
    <property type="match status" value="1"/>
</dbReference>
<dbReference type="InterPro" id="IPR010987">
    <property type="entry name" value="Glutathione-S-Trfase_C-like"/>
</dbReference>
<keyword evidence="3" id="KW-0808">Transferase</keyword>
<dbReference type="InterPro" id="IPR036282">
    <property type="entry name" value="Glutathione-S-Trfase_C_sf"/>
</dbReference>
<dbReference type="Proteomes" id="UP000595332">
    <property type="component" value="Chromosome"/>
</dbReference>
<dbReference type="PANTHER" id="PTHR44051">
    <property type="entry name" value="GLUTATHIONE S-TRANSFERASE-RELATED"/>
    <property type="match status" value="1"/>
</dbReference>
<dbReference type="EMBL" id="AP014546">
    <property type="protein sequence ID" value="BBB30457.1"/>
    <property type="molecule type" value="Genomic_DNA"/>
</dbReference>
<organism evidence="3 4">
    <name type="scientific">Neptunomonas japonica JAMM 1380</name>
    <dbReference type="NCBI Taxonomy" id="1441457"/>
    <lineage>
        <taxon>Bacteria</taxon>
        <taxon>Pseudomonadati</taxon>
        <taxon>Pseudomonadota</taxon>
        <taxon>Gammaproteobacteria</taxon>
        <taxon>Oceanospirillales</taxon>
        <taxon>Oceanospirillaceae</taxon>
        <taxon>Neptunomonas</taxon>
    </lineage>
</organism>
<dbReference type="SUPFAM" id="SSF47616">
    <property type="entry name" value="GST C-terminal domain-like"/>
    <property type="match status" value="1"/>
</dbReference>
<feature type="domain" description="GST N-terminal" evidence="1">
    <location>
        <begin position="1"/>
        <end position="80"/>
    </location>
</feature>
<dbReference type="Pfam" id="PF02798">
    <property type="entry name" value="GST_N"/>
    <property type="match status" value="1"/>
</dbReference>
<keyword evidence="4" id="KW-1185">Reference proteome</keyword>
<dbReference type="Gene3D" id="3.40.30.10">
    <property type="entry name" value="Glutaredoxin"/>
    <property type="match status" value="1"/>
</dbReference>
<dbReference type="AlphaFoldDB" id="A0A7R6PHS8"/>
<dbReference type="Pfam" id="PF13410">
    <property type="entry name" value="GST_C_2"/>
    <property type="match status" value="1"/>
</dbReference>
<dbReference type="InterPro" id="IPR036249">
    <property type="entry name" value="Thioredoxin-like_sf"/>
</dbReference>
<protein>
    <submittedName>
        <fullName evidence="3">Glutathione S-transferase</fullName>
        <ecNumber evidence="3">2.5.1.18</ecNumber>
    </submittedName>
</protein>
<dbReference type="PROSITE" id="PS50404">
    <property type="entry name" value="GST_NTER"/>
    <property type="match status" value="1"/>
</dbReference>
<dbReference type="EC" id="2.5.1.18" evidence="3"/>
<reference evidence="3 4" key="1">
    <citation type="journal article" date="2008" name="Int. J. Syst. Evol. Microbiol.">
        <title>Neptunomonas japonica sp. nov., an Osedax japonicus symbiont-like bacterium isolated from sediment adjacent to sperm whale carcasses off Kagoshima, Japan.</title>
        <authorList>
            <person name="Miyazaki M."/>
            <person name="Nogi Y."/>
            <person name="Fujiwara Y."/>
            <person name="Kawato M."/>
            <person name="Kubokawa K."/>
            <person name="Horikoshi K."/>
        </authorList>
    </citation>
    <scope>NUCLEOTIDE SEQUENCE [LARGE SCALE GENOMIC DNA]</scope>
    <source>
        <strain evidence="3 4">JAMM 1380</strain>
    </source>
</reference>
<dbReference type="PROSITE" id="PS50405">
    <property type="entry name" value="GST_CTER"/>
    <property type="match status" value="1"/>
</dbReference>
<evidence type="ECO:0000313" key="4">
    <source>
        <dbReference type="Proteomes" id="UP000595332"/>
    </source>
</evidence>
<name>A0A7R6PHS8_9GAMM</name>
<dbReference type="InterPro" id="IPR040079">
    <property type="entry name" value="Glutathione_S-Trfase"/>
</dbReference>
<evidence type="ECO:0000259" key="2">
    <source>
        <dbReference type="PROSITE" id="PS50405"/>
    </source>
</evidence>
<dbReference type="RefSeq" id="WP_201347640.1">
    <property type="nucleotide sequence ID" value="NZ_AP014546.1"/>
</dbReference>
<sequence length="219" mass="25076">MALKLFHCHEARSMRSLWLINELKLDVDVVLFSFGRALRSDDYLSRHPLGRVPCLEDGELTLFESGAIAEYLCEIYDDGVLWRAPGHKERPEWLQWIHYAETMTVHAANLTQQAIVISDPALRSPTVQKLETRRLGKAIEVLESQLQDRDYLLASGFSAADVGVGYSLHVGRLFTDIEAYPNVAAYYQRLSSREAFKQSLPAMDAEHKIYTQQNYWLTE</sequence>
<gene>
    <name evidence="3" type="ORF">NEJAP_2512</name>
</gene>
<dbReference type="SFLD" id="SFLDG01150">
    <property type="entry name" value="Main.1:_Beta-like"/>
    <property type="match status" value="1"/>
</dbReference>
<dbReference type="GO" id="GO:0004364">
    <property type="term" value="F:glutathione transferase activity"/>
    <property type="evidence" value="ECO:0007669"/>
    <property type="project" value="UniProtKB-EC"/>
</dbReference>
<evidence type="ECO:0000313" key="3">
    <source>
        <dbReference type="EMBL" id="BBB30457.1"/>
    </source>
</evidence>
<dbReference type="CDD" id="cd03046">
    <property type="entry name" value="GST_N_GTT1_like"/>
    <property type="match status" value="1"/>
</dbReference>
<dbReference type="KEGG" id="njp:NEJAP_2512"/>
<feature type="domain" description="GST C-terminal" evidence="2">
    <location>
        <begin position="86"/>
        <end position="217"/>
    </location>
</feature>
<dbReference type="SFLD" id="SFLDS00019">
    <property type="entry name" value="Glutathione_Transferase_(cytos"/>
    <property type="match status" value="1"/>
</dbReference>
<dbReference type="PANTHER" id="PTHR44051:SF8">
    <property type="entry name" value="GLUTATHIONE S-TRANSFERASE GSTA"/>
    <property type="match status" value="1"/>
</dbReference>
<accession>A0A7R6PHS8</accession>
<dbReference type="SFLD" id="SFLDG00358">
    <property type="entry name" value="Main_(cytGST)"/>
    <property type="match status" value="1"/>
</dbReference>
<evidence type="ECO:0000259" key="1">
    <source>
        <dbReference type="PROSITE" id="PS50404"/>
    </source>
</evidence>